<proteinExistence type="predicted"/>
<organism evidence="2 3">
    <name type="scientific">Dekkera bruxellensis</name>
    <name type="common">Brettanomyces custersii</name>
    <dbReference type="NCBI Taxonomy" id="5007"/>
    <lineage>
        <taxon>Eukaryota</taxon>
        <taxon>Fungi</taxon>
        <taxon>Dikarya</taxon>
        <taxon>Ascomycota</taxon>
        <taxon>Saccharomycotina</taxon>
        <taxon>Pichiomycetes</taxon>
        <taxon>Pichiales</taxon>
        <taxon>Pichiaceae</taxon>
        <taxon>Brettanomyces</taxon>
    </lineage>
</organism>
<dbReference type="Proteomes" id="UP000478008">
    <property type="component" value="Unassembled WGS sequence"/>
</dbReference>
<dbReference type="InterPro" id="IPR027372">
    <property type="entry name" value="Phytase-like_dom"/>
</dbReference>
<dbReference type="AlphaFoldDB" id="A0A7D9H0H1"/>
<evidence type="ECO:0000259" key="1">
    <source>
        <dbReference type="Pfam" id="PF13449"/>
    </source>
</evidence>
<gene>
    <name evidence="2" type="ORF">DEBR0S2_03202G</name>
</gene>
<protein>
    <submittedName>
        <fullName evidence="2">DEBR0S2_03202g1_1</fullName>
    </submittedName>
</protein>
<dbReference type="PANTHER" id="PTHR37957:SF1">
    <property type="entry name" value="PHYTASE-LIKE DOMAIN-CONTAINING PROTEIN"/>
    <property type="match status" value="1"/>
</dbReference>
<evidence type="ECO:0000313" key="3">
    <source>
        <dbReference type="Proteomes" id="UP000478008"/>
    </source>
</evidence>
<reference evidence="2 3" key="1">
    <citation type="submission" date="2019-07" db="EMBL/GenBank/DDBJ databases">
        <authorList>
            <person name="Friedrich A."/>
            <person name="Schacherer J."/>
        </authorList>
    </citation>
    <scope>NUCLEOTIDE SEQUENCE [LARGE SCALE GENOMIC DNA]</scope>
</reference>
<keyword evidence="3" id="KW-1185">Reference proteome</keyword>
<name>A0A7D9H0H1_DEKBR</name>
<evidence type="ECO:0000313" key="2">
    <source>
        <dbReference type="EMBL" id="VUG17287.1"/>
    </source>
</evidence>
<dbReference type="PANTHER" id="PTHR37957">
    <property type="entry name" value="BLR7070 PROTEIN"/>
    <property type="match status" value="1"/>
</dbReference>
<dbReference type="EMBL" id="CABFWN010000002">
    <property type="protein sequence ID" value="VUG17287.1"/>
    <property type="molecule type" value="Genomic_DNA"/>
</dbReference>
<sequence>MLDLCRASSHKRKSGKQQIPNLGESTMSFATLLLLIGTVLADTTVQIEGSDYIDLGLQGFGYAPANARDKYGDTISFGSSVKYQKGSLKQTDDGYYTFITYNLPDRGWNVNGTVNFANRLYKYQVTLNPANESSTPNIEWTYLDSILLKDFNGNYFTGLDANTTVEMNGFSLPGVTYHGDGWGNNLNSNSTTTRACMDSEALALIEGDIANGFWISDEYGPGIYRFDSNGQLQEYITAPDSILPYVDGKINFSSNSCPAWDQYTVSDPTSGREDNHGYEGMDLSPNGKTLFALLQSAAMQEGGDKKKYAYNARLMKYDLSGGSATAVGEYVIVLPTYVNPSDGKTKTAAQSELLYVTDDVVMVLPRDSGLGRGQEDGTESVYRHVDLYSLKNATNILGKYDGEGDQIASSKGKLVSGITAATHYEWIDINDNTQLNKYGVHNGGDNNSTLLNEKWEGLTLIPIPCTTDEYFLLAVSDNDFTTTNGWMNFGTIPFDSGDDFENQSLMWRVKLAAIPHNEGSCSSTSSSNSSTLATSTSSTYANSTAATATLLNNTVNTTNINTKTFSNSTSSFTDTLSSTTQTPFGNSTTSYHNGSTNSLKTVTCTLEKCSDTYSASDIDQTATTVEIITSCKGGCSKKSQETSTAETAIHTSTSAVVSTYEGHAASTSVSAMTVYALAIAVMVYLL</sequence>
<feature type="domain" description="Phytase-like" evidence="1">
    <location>
        <begin position="192"/>
        <end position="480"/>
    </location>
</feature>
<dbReference type="Pfam" id="PF13449">
    <property type="entry name" value="Phytase-like"/>
    <property type="match status" value="1"/>
</dbReference>
<accession>A0A7D9H0H1</accession>